<gene>
    <name evidence="1" type="ORF">DSM19430T_06110</name>
</gene>
<proteinExistence type="predicted"/>
<accession>A0A7J0BQD8</accession>
<dbReference type="AlphaFoldDB" id="A0A7J0BQD8"/>
<evidence type="ECO:0000313" key="1">
    <source>
        <dbReference type="EMBL" id="GFM35927.1"/>
    </source>
</evidence>
<protein>
    <submittedName>
        <fullName evidence="1">Uncharacterized protein</fullName>
    </submittedName>
</protein>
<reference evidence="1 2" key="1">
    <citation type="submission" date="2020-05" db="EMBL/GenBank/DDBJ databases">
        <title>Draft genome sequence of Desulfovibrio psychrotolerans JS1T.</title>
        <authorList>
            <person name="Ueno A."/>
            <person name="Tamazawa S."/>
            <person name="Tamamura S."/>
            <person name="Murakami T."/>
            <person name="Kiyama T."/>
            <person name="Inomata H."/>
            <person name="Amano Y."/>
            <person name="Miyakawa K."/>
            <person name="Tamaki H."/>
            <person name="Naganuma T."/>
            <person name="Kaneko K."/>
        </authorList>
    </citation>
    <scope>NUCLEOTIDE SEQUENCE [LARGE SCALE GENOMIC DNA]</scope>
    <source>
        <strain evidence="1 2">JS1</strain>
    </source>
</reference>
<sequence>MYKKIDITFLTSCIALLAIFPFECLGEDCWIASEIKGKSATAFDNYVFTDNSFKDGMLICFTDDGGLVTGNDIPLVRFGKSTLVGVSITEKGLEVVNTYQIDRANRILLITQSRLGTHTITTILPDNVSAFAGKVVPAGQ</sequence>
<keyword evidence="2" id="KW-1185">Reference proteome</keyword>
<dbReference type="Proteomes" id="UP000503820">
    <property type="component" value="Unassembled WGS sequence"/>
</dbReference>
<evidence type="ECO:0000313" key="2">
    <source>
        <dbReference type="Proteomes" id="UP000503820"/>
    </source>
</evidence>
<dbReference type="RefSeq" id="WP_174408632.1">
    <property type="nucleotide sequence ID" value="NZ_BLVP01000002.1"/>
</dbReference>
<organism evidence="1 2">
    <name type="scientific">Desulfovibrio psychrotolerans</name>
    <dbReference type="NCBI Taxonomy" id="415242"/>
    <lineage>
        <taxon>Bacteria</taxon>
        <taxon>Pseudomonadati</taxon>
        <taxon>Thermodesulfobacteriota</taxon>
        <taxon>Desulfovibrionia</taxon>
        <taxon>Desulfovibrionales</taxon>
        <taxon>Desulfovibrionaceae</taxon>
        <taxon>Desulfovibrio</taxon>
    </lineage>
</organism>
<name>A0A7J0BQD8_9BACT</name>
<comment type="caution">
    <text evidence="1">The sequence shown here is derived from an EMBL/GenBank/DDBJ whole genome shotgun (WGS) entry which is preliminary data.</text>
</comment>
<dbReference type="EMBL" id="BLVP01000002">
    <property type="protein sequence ID" value="GFM35927.1"/>
    <property type="molecule type" value="Genomic_DNA"/>
</dbReference>